<comment type="caution">
    <text evidence="2">The sequence shown here is derived from an EMBL/GenBank/DDBJ whole genome shotgun (WGS) entry which is preliminary data.</text>
</comment>
<reference evidence="2 3" key="1">
    <citation type="journal article" date="2019" name="Gigascience">
        <title>Whole-genome sequence of the oriental lung fluke Paragonimus westermani.</title>
        <authorList>
            <person name="Oey H."/>
            <person name="Zakrzewski M."/>
            <person name="Narain K."/>
            <person name="Devi K.R."/>
            <person name="Agatsuma T."/>
            <person name="Nawaratna S."/>
            <person name="Gobert G.N."/>
            <person name="Jones M.K."/>
            <person name="Ragan M.A."/>
            <person name="McManus D.P."/>
            <person name="Krause L."/>
        </authorList>
    </citation>
    <scope>NUCLEOTIDE SEQUENCE [LARGE SCALE GENOMIC DNA]</scope>
    <source>
        <strain evidence="2 3">IND2009</strain>
    </source>
</reference>
<dbReference type="AlphaFoldDB" id="A0A5J4P2J5"/>
<proteinExistence type="predicted"/>
<evidence type="ECO:0000313" key="3">
    <source>
        <dbReference type="Proteomes" id="UP000324629"/>
    </source>
</evidence>
<feature type="domain" description="DUF4139" evidence="1">
    <location>
        <begin position="22"/>
        <end position="69"/>
    </location>
</feature>
<organism evidence="2 3">
    <name type="scientific">Paragonimus westermani</name>
    <dbReference type="NCBI Taxonomy" id="34504"/>
    <lineage>
        <taxon>Eukaryota</taxon>
        <taxon>Metazoa</taxon>
        <taxon>Spiralia</taxon>
        <taxon>Lophotrochozoa</taxon>
        <taxon>Platyhelminthes</taxon>
        <taxon>Trematoda</taxon>
        <taxon>Digenea</taxon>
        <taxon>Plagiorchiida</taxon>
        <taxon>Troglotremata</taxon>
        <taxon>Troglotrematidae</taxon>
        <taxon>Paragonimus</taxon>
    </lineage>
</organism>
<accession>A0A5J4P2J5</accession>
<name>A0A5J4P2J5_9TREM</name>
<dbReference type="EMBL" id="QNGE01000088">
    <property type="protein sequence ID" value="KAA3682007.1"/>
    <property type="molecule type" value="Genomic_DNA"/>
</dbReference>
<evidence type="ECO:0000313" key="2">
    <source>
        <dbReference type="EMBL" id="KAA3682007.1"/>
    </source>
</evidence>
<protein>
    <recommendedName>
        <fullName evidence="1">DUF4139 domain-containing protein</fullName>
    </recommendedName>
</protein>
<dbReference type="InterPro" id="IPR037291">
    <property type="entry name" value="DUF4139"/>
</dbReference>
<sequence length="73" mass="8286">MRRAVILRIPRVIGQSFDRVVSQLKINYYGIVVQSTGEDWELGKLTLSTAQLTRAGELPELLQEKLSFRDHSG</sequence>
<dbReference type="Pfam" id="PF13598">
    <property type="entry name" value="DUF4139"/>
    <property type="match status" value="1"/>
</dbReference>
<keyword evidence="3" id="KW-1185">Reference proteome</keyword>
<dbReference type="Proteomes" id="UP000324629">
    <property type="component" value="Unassembled WGS sequence"/>
</dbReference>
<gene>
    <name evidence="2" type="ORF">DEA37_0000805</name>
</gene>
<evidence type="ECO:0000259" key="1">
    <source>
        <dbReference type="Pfam" id="PF13598"/>
    </source>
</evidence>